<dbReference type="GeneID" id="90529374"/>
<accession>A0A921MPG1</accession>
<dbReference type="Proteomes" id="UP000757103">
    <property type="component" value="Unassembled WGS sequence"/>
</dbReference>
<dbReference type="Pfam" id="PF01551">
    <property type="entry name" value="Peptidase_M23"/>
    <property type="match status" value="1"/>
</dbReference>
<dbReference type="GO" id="GO:0004222">
    <property type="term" value="F:metalloendopeptidase activity"/>
    <property type="evidence" value="ECO:0007669"/>
    <property type="project" value="TreeGrafter"/>
</dbReference>
<proteinExistence type="predicted"/>
<feature type="region of interest" description="Disordered" evidence="3">
    <location>
        <begin position="241"/>
        <end position="265"/>
    </location>
</feature>
<gene>
    <name evidence="5" type="ORF">K8U91_01485</name>
</gene>
<reference evidence="5" key="1">
    <citation type="journal article" date="2021" name="PeerJ">
        <title>Extensive microbial diversity within the chicken gut microbiome revealed by metagenomics and culture.</title>
        <authorList>
            <person name="Gilroy R."/>
            <person name="Ravi A."/>
            <person name="Getino M."/>
            <person name="Pursley I."/>
            <person name="Horton D.L."/>
            <person name="Alikhan N.F."/>
            <person name="Baker D."/>
            <person name="Gharbi K."/>
            <person name="Hall N."/>
            <person name="Watson M."/>
            <person name="Adriaenssens E.M."/>
            <person name="Foster-Nyarko E."/>
            <person name="Jarju S."/>
            <person name="Secka A."/>
            <person name="Antonio M."/>
            <person name="Oren A."/>
            <person name="Chaudhuri R.R."/>
            <person name="La Ragione R."/>
            <person name="Hildebrand F."/>
            <person name="Pallen M.J."/>
        </authorList>
    </citation>
    <scope>NUCLEOTIDE SEQUENCE</scope>
    <source>
        <strain evidence="5">CHK121-7720</strain>
    </source>
</reference>
<keyword evidence="2" id="KW-0175">Coiled coil</keyword>
<dbReference type="RefSeq" id="WP_025278715.1">
    <property type="nucleotide sequence ID" value="NZ_CALUJX010000012.1"/>
</dbReference>
<sequence length="414" mass="47524">MKRWLILLCIIGLGASTALFSQTLEMEKLRRNREQTLKELNETNKKLNKTLRSAKSSLNELNSITAEIKQQRNLIAKINKEIATINRKQRAVKDTIYLLQKDLTAKKRSYAGAVKRMGHRRSEYDELMFIFSASSLSESYRRARYLKEYSAWRKRQAAEIAERKQQLEELQQQLAKSVAEKNAVLKERSAEAEVLQKQESSKRNLIAGLKKQEKQLKQEINRKRKQAEALDRKLEQLIAEEERKSSERADKADGKSSTAKRSTKGYKMTKEELALSGSFAKNKGKLPFPLSGSYKIVAHFGRQQHPELRYVQTENSGIDIETTPGTRARAVFNGVVSRIFVTPGYNSTIIVRHGNYLTIYANLSEVYVRAGEKVKTGQNLGKIYSDSQDGNRTILTFQLWKERTKLNPESWLNM</sequence>
<dbReference type="InterPro" id="IPR011055">
    <property type="entry name" value="Dup_hybrid_motif"/>
</dbReference>
<reference evidence="5" key="2">
    <citation type="submission" date="2021-09" db="EMBL/GenBank/DDBJ databases">
        <authorList>
            <person name="Gilroy R."/>
        </authorList>
    </citation>
    <scope>NUCLEOTIDE SEQUENCE</scope>
    <source>
        <strain evidence="5">CHK121-7720</strain>
    </source>
</reference>
<evidence type="ECO:0000256" key="3">
    <source>
        <dbReference type="SAM" id="MobiDB-lite"/>
    </source>
</evidence>
<evidence type="ECO:0000313" key="6">
    <source>
        <dbReference type="Proteomes" id="UP000757103"/>
    </source>
</evidence>
<dbReference type="Gene3D" id="2.70.70.10">
    <property type="entry name" value="Glucose Permease (Domain IIA)"/>
    <property type="match status" value="1"/>
</dbReference>
<organism evidence="5 6">
    <name type="scientific">Barnesiella viscericola</name>
    <dbReference type="NCBI Taxonomy" id="397865"/>
    <lineage>
        <taxon>Bacteria</taxon>
        <taxon>Pseudomonadati</taxon>
        <taxon>Bacteroidota</taxon>
        <taxon>Bacteroidia</taxon>
        <taxon>Bacteroidales</taxon>
        <taxon>Barnesiellaceae</taxon>
        <taxon>Barnesiella</taxon>
    </lineage>
</organism>
<dbReference type="CDD" id="cd12797">
    <property type="entry name" value="M23_peptidase"/>
    <property type="match status" value="1"/>
</dbReference>
<comment type="caution">
    <text evidence="5">The sequence shown here is derived from an EMBL/GenBank/DDBJ whole genome shotgun (WGS) entry which is preliminary data.</text>
</comment>
<dbReference type="InterPro" id="IPR050570">
    <property type="entry name" value="Cell_wall_metabolism_enzyme"/>
</dbReference>
<evidence type="ECO:0000313" key="5">
    <source>
        <dbReference type="EMBL" id="HJG88138.1"/>
    </source>
</evidence>
<evidence type="ECO:0000256" key="2">
    <source>
        <dbReference type="SAM" id="Coils"/>
    </source>
</evidence>
<feature type="compositionally biased region" description="Basic and acidic residues" evidence="3">
    <location>
        <begin position="241"/>
        <end position="254"/>
    </location>
</feature>
<feature type="coiled-coil region" evidence="2">
    <location>
        <begin position="26"/>
        <end position="88"/>
    </location>
</feature>
<dbReference type="AlphaFoldDB" id="A0A921MPG1"/>
<dbReference type="Gene3D" id="6.10.250.3150">
    <property type="match status" value="1"/>
</dbReference>
<evidence type="ECO:0000256" key="1">
    <source>
        <dbReference type="ARBA" id="ARBA00022729"/>
    </source>
</evidence>
<feature type="domain" description="M23ase beta-sheet core" evidence="4">
    <location>
        <begin position="315"/>
        <end position="408"/>
    </location>
</feature>
<evidence type="ECO:0000259" key="4">
    <source>
        <dbReference type="Pfam" id="PF01551"/>
    </source>
</evidence>
<dbReference type="PANTHER" id="PTHR21666">
    <property type="entry name" value="PEPTIDASE-RELATED"/>
    <property type="match status" value="1"/>
</dbReference>
<dbReference type="SUPFAM" id="SSF51261">
    <property type="entry name" value="Duplicated hybrid motif"/>
    <property type="match status" value="1"/>
</dbReference>
<dbReference type="InterPro" id="IPR016047">
    <property type="entry name" value="M23ase_b-sheet_dom"/>
</dbReference>
<name>A0A921MPG1_9BACT</name>
<dbReference type="PANTHER" id="PTHR21666:SF289">
    <property type="entry name" value="L-ALA--D-GLU ENDOPEPTIDASE"/>
    <property type="match status" value="1"/>
</dbReference>
<keyword evidence="1" id="KW-0732">Signal</keyword>
<dbReference type="EMBL" id="DYUD01000009">
    <property type="protein sequence ID" value="HJG88138.1"/>
    <property type="molecule type" value="Genomic_DNA"/>
</dbReference>
<protein>
    <submittedName>
        <fullName evidence="5">Peptidoglycan DD-metalloendopeptidase family protein</fullName>
    </submittedName>
</protein>